<evidence type="ECO:0000256" key="1">
    <source>
        <dbReference type="ARBA" id="ARBA00004141"/>
    </source>
</evidence>
<dbReference type="PROSITE" id="PS50893">
    <property type="entry name" value="ABC_TRANSPORTER_2"/>
    <property type="match status" value="1"/>
</dbReference>
<dbReference type="FunFam" id="3.40.50.300:FF:002615">
    <property type="entry name" value="ABC transporter"/>
    <property type="match status" value="1"/>
</dbReference>
<feature type="non-terminal residue" evidence="7">
    <location>
        <position position="634"/>
    </location>
</feature>
<reference evidence="7" key="1">
    <citation type="submission" date="2022-02" db="EMBL/GenBank/DDBJ databases">
        <authorList>
            <person name="Henning P.M."/>
            <person name="McCubbin A.G."/>
            <person name="Shore J.S."/>
        </authorList>
    </citation>
    <scope>NUCLEOTIDE SEQUENCE</scope>
    <source>
        <strain evidence="7">F60SS</strain>
        <tissue evidence="7">Leaves</tissue>
    </source>
</reference>
<dbReference type="GO" id="GO:0005524">
    <property type="term" value="F:ATP binding"/>
    <property type="evidence" value="ECO:0007669"/>
    <property type="project" value="InterPro"/>
</dbReference>
<evidence type="ECO:0000313" key="7">
    <source>
        <dbReference type="EMBL" id="KAJ4823753.1"/>
    </source>
</evidence>
<dbReference type="Pfam" id="PF01061">
    <property type="entry name" value="ABC2_membrane"/>
    <property type="match status" value="1"/>
</dbReference>
<sequence>MALLLGPPAAGKTTLLLALAGKHDKDLRTSGKVNYCGHEFHEFVPQRTCAYISQHDLHHGEMTVRETLDFSARCMGIGTGYDMLVELSRREKQAGIQPDPEIDAYMKATAVRGQESSLETDYILKILGLDICADVMVGNDMRRGISGGQKKRILQTVPGISLNTSNGLVSLPLHCRYWKDTSSGKYARHLHLAFGFCSWRIHCCQRKTWILGLTNQRWEECFSRLEASILTNIGSGYVTQMLSLSMKMRRRKQSKEQKLFVDEVMELVELTPLADALVGLQGVDGLSTEQRKRLTIAVELVANPSIIFMDEPTSGLCARAAAIVMRTVRNTVDTGRTVVCTIHQPSIDIFEAFDELFLMKRGGQVIYAGSLGRRSQTLVEYFEAVPGVPKIKDGYNPATWMLEVSTPAMETQLNVNFAEIFANSQLYQNQEIIKELSTPPPGGSKDLHFPTEYSQPSVTQYKACFWKQYWSYWRNPQYNAIRYAITICIGIIFGLVFWNKGQQISKQQDLLNFFGAMYSAVLFLGSTNAAAVQSIVAIERTVFYRERAAGMYSPLPYAFAQTTVYALILYSMIGFEWKAKHLLWFWYFILMAFMYFTLYGMMVVAMTPAPQIGRHSQVILLVLLELVLWFHHPQ</sequence>
<dbReference type="Gene3D" id="3.40.50.300">
    <property type="entry name" value="P-loop containing nucleotide triphosphate hydrolases"/>
    <property type="match status" value="2"/>
</dbReference>
<reference evidence="7" key="2">
    <citation type="journal article" date="2023" name="Plants (Basel)">
        <title>Annotation of the Turnera subulata (Passifloraceae) Draft Genome Reveals the S-Locus Evolved after the Divergence of Turneroideae from Passifloroideae in a Stepwise Manner.</title>
        <authorList>
            <person name="Henning P.M."/>
            <person name="Roalson E.H."/>
            <person name="Mir W."/>
            <person name="McCubbin A.G."/>
            <person name="Shore J.S."/>
        </authorList>
    </citation>
    <scope>NUCLEOTIDE SEQUENCE</scope>
    <source>
        <strain evidence="7">F60SS</strain>
    </source>
</reference>
<evidence type="ECO:0000256" key="5">
    <source>
        <dbReference type="SAM" id="Phobius"/>
    </source>
</evidence>
<feature type="transmembrane region" description="Helical" evidence="5">
    <location>
        <begin position="480"/>
        <end position="498"/>
    </location>
</feature>
<feature type="transmembrane region" description="Helical" evidence="5">
    <location>
        <begin position="585"/>
        <end position="606"/>
    </location>
</feature>
<dbReference type="InterPro" id="IPR013525">
    <property type="entry name" value="ABC2_TM"/>
</dbReference>
<dbReference type="InterPro" id="IPR003439">
    <property type="entry name" value="ABC_transporter-like_ATP-bd"/>
</dbReference>
<comment type="caution">
    <text evidence="7">The sequence shown here is derived from an EMBL/GenBank/DDBJ whole genome shotgun (WGS) entry which is preliminary data.</text>
</comment>
<name>A0A9Q0J0A3_9ROSI</name>
<feature type="transmembrane region" description="Helical" evidence="5">
    <location>
        <begin position="555"/>
        <end position="573"/>
    </location>
</feature>
<dbReference type="AlphaFoldDB" id="A0A9Q0J0A3"/>
<feature type="domain" description="ABC transporter" evidence="6">
    <location>
        <begin position="96"/>
        <end position="387"/>
    </location>
</feature>
<evidence type="ECO:0000256" key="4">
    <source>
        <dbReference type="ARBA" id="ARBA00023136"/>
    </source>
</evidence>
<dbReference type="PANTHER" id="PTHR48040:SF42">
    <property type="entry name" value="ABC TRANSPORTER DOMAIN-CONTAINING PROTEIN"/>
    <property type="match status" value="1"/>
</dbReference>
<gene>
    <name evidence="7" type="ORF">Tsubulata_005579</name>
</gene>
<dbReference type="Pfam" id="PF00005">
    <property type="entry name" value="ABC_tran"/>
    <property type="match status" value="2"/>
</dbReference>
<accession>A0A9Q0J0A3</accession>
<evidence type="ECO:0000313" key="8">
    <source>
        <dbReference type="Proteomes" id="UP001141552"/>
    </source>
</evidence>
<protein>
    <recommendedName>
        <fullName evidence="6">ABC transporter domain-containing protein</fullName>
    </recommendedName>
</protein>
<dbReference type="GO" id="GO:0016887">
    <property type="term" value="F:ATP hydrolysis activity"/>
    <property type="evidence" value="ECO:0007669"/>
    <property type="project" value="InterPro"/>
</dbReference>
<organism evidence="7 8">
    <name type="scientific">Turnera subulata</name>
    <dbReference type="NCBI Taxonomy" id="218843"/>
    <lineage>
        <taxon>Eukaryota</taxon>
        <taxon>Viridiplantae</taxon>
        <taxon>Streptophyta</taxon>
        <taxon>Embryophyta</taxon>
        <taxon>Tracheophyta</taxon>
        <taxon>Spermatophyta</taxon>
        <taxon>Magnoliopsida</taxon>
        <taxon>eudicotyledons</taxon>
        <taxon>Gunneridae</taxon>
        <taxon>Pentapetalae</taxon>
        <taxon>rosids</taxon>
        <taxon>fabids</taxon>
        <taxon>Malpighiales</taxon>
        <taxon>Passifloraceae</taxon>
        <taxon>Turnera</taxon>
    </lineage>
</organism>
<evidence type="ECO:0000259" key="6">
    <source>
        <dbReference type="PROSITE" id="PS50893"/>
    </source>
</evidence>
<comment type="subcellular location">
    <subcellularLocation>
        <location evidence="1">Membrane</location>
        <topology evidence="1">Multi-pass membrane protein</topology>
    </subcellularLocation>
</comment>
<dbReference type="PANTHER" id="PTHR48040">
    <property type="entry name" value="PLEIOTROPIC DRUG RESISTANCE PROTEIN 1-LIKE ISOFORM X1"/>
    <property type="match status" value="1"/>
</dbReference>
<dbReference type="OrthoDB" id="66620at2759"/>
<dbReference type="GO" id="GO:0140359">
    <property type="term" value="F:ABC-type transporter activity"/>
    <property type="evidence" value="ECO:0007669"/>
    <property type="project" value="InterPro"/>
</dbReference>
<keyword evidence="4 5" id="KW-0472">Membrane</keyword>
<keyword evidence="2 5" id="KW-0812">Transmembrane</keyword>
<dbReference type="EMBL" id="JAKUCV010007367">
    <property type="protein sequence ID" value="KAJ4823753.1"/>
    <property type="molecule type" value="Genomic_DNA"/>
</dbReference>
<keyword evidence="8" id="KW-1185">Reference proteome</keyword>
<proteinExistence type="predicted"/>
<keyword evidence="3 5" id="KW-1133">Transmembrane helix</keyword>
<dbReference type="SUPFAM" id="SSF52540">
    <property type="entry name" value="P-loop containing nucleoside triphosphate hydrolases"/>
    <property type="match status" value="2"/>
</dbReference>
<dbReference type="Proteomes" id="UP001141552">
    <property type="component" value="Unassembled WGS sequence"/>
</dbReference>
<evidence type="ECO:0000256" key="3">
    <source>
        <dbReference type="ARBA" id="ARBA00022989"/>
    </source>
</evidence>
<dbReference type="InterPro" id="IPR027417">
    <property type="entry name" value="P-loop_NTPase"/>
</dbReference>
<evidence type="ECO:0000256" key="2">
    <source>
        <dbReference type="ARBA" id="ARBA00022692"/>
    </source>
</evidence>
<dbReference type="GO" id="GO:0016020">
    <property type="term" value="C:membrane"/>
    <property type="evidence" value="ECO:0007669"/>
    <property type="project" value="UniProtKB-SubCell"/>
</dbReference>
<feature type="transmembrane region" description="Helical" evidence="5">
    <location>
        <begin position="510"/>
        <end position="535"/>
    </location>
</feature>